<reference evidence="3" key="1">
    <citation type="journal article" date="2010" name="Genome Biol.">
        <title>Genome sequence of the necrotrophic plant pathogen Pythium ultimum reveals original pathogenicity mechanisms and effector repertoire.</title>
        <authorList>
            <person name="Levesque C.A."/>
            <person name="Brouwer H."/>
            <person name="Cano L."/>
            <person name="Hamilton J.P."/>
            <person name="Holt C."/>
            <person name="Huitema E."/>
            <person name="Raffaele S."/>
            <person name="Robideau G.P."/>
            <person name="Thines M."/>
            <person name="Win J."/>
            <person name="Zerillo M.M."/>
            <person name="Beakes G.W."/>
            <person name="Boore J.L."/>
            <person name="Busam D."/>
            <person name="Dumas B."/>
            <person name="Ferriera S."/>
            <person name="Fuerstenberg S.I."/>
            <person name="Gachon C.M."/>
            <person name="Gaulin E."/>
            <person name="Govers F."/>
            <person name="Grenville-Briggs L."/>
            <person name="Horner N."/>
            <person name="Hostetler J."/>
            <person name="Jiang R.H."/>
            <person name="Johnson J."/>
            <person name="Krajaejun T."/>
            <person name="Lin H."/>
            <person name="Meijer H.J."/>
            <person name="Moore B."/>
            <person name="Morris P."/>
            <person name="Phuntmart V."/>
            <person name="Puiu D."/>
            <person name="Shetty J."/>
            <person name="Stajich J.E."/>
            <person name="Tripathy S."/>
            <person name="Wawra S."/>
            <person name="van West P."/>
            <person name="Whitty B.R."/>
            <person name="Coutinho P.M."/>
            <person name="Henrissat B."/>
            <person name="Martin F."/>
            <person name="Thomas P.D."/>
            <person name="Tyler B.M."/>
            <person name="De Vries R.P."/>
            <person name="Kamoun S."/>
            <person name="Yandell M."/>
            <person name="Tisserat N."/>
            <person name="Buell C.R."/>
        </authorList>
    </citation>
    <scope>NUCLEOTIDE SEQUENCE</scope>
    <source>
        <strain evidence="3">DAOM:BR144</strain>
    </source>
</reference>
<evidence type="ECO:0000313" key="2">
    <source>
        <dbReference type="EnsemblProtists" id="PYU1_T007460"/>
    </source>
</evidence>
<dbReference type="EMBL" id="GL376585">
    <property type="status" value="NOT_ANNOTATED_CDS"/>
    <property type="molecule type" value="Genomic_DNA"/>
</dbReference>
<name>K3WR66_GLOUD</name>
<reference evidence="3" key="2">
    <citation type="submission" date="2010-04" db="EMBL/GenBank/DDBJ databases">
        <authorList>
            <person name="Buell R."/>
            <person name="Hamilton J."/>
            <person name="Hostetler J."/>
        </authorList>
    </citation>
    <scope>NUCLEOTIDE SEQUENCE [LARGE SCALE GENOMIC DNA]</scope>
    <source>
        <strain evidence="3">DAOM:BR144</strain>
    </source>
</reference>
<dbReference type="GO" id="GO:0046872">
    <property type="term" value="F:metal ion binding"/>
    <property type="evidence" value="ECO:0007669"/>
    <property type="project" value="InterPro"/>
</dbReference>
<dbReference type="Proteomes" id="UP000019132">
    <property type="component" value="Unassembled WGS sequence"/>
</dbReference>
<sequence length="393" mass="41839">MQWSYTFDARLRVESVVPSRSITRGDIGVRADSPDGFQDAFRAIMQVPVGSGTDAGHLVAASLKPPNWFFNYVPQHKKSNQGGGCWYNTEEAAKALVRLDCLLTYNVGLTYPATAPIATADSCKSSFRPTKMSLDLRITSGTGACATMADEWRGRSLVTYTAGTNELETTRLMAHTLHRAVFSAAANDLSGLLHFATTSAAVNQCDADTGAIYAFTSLKLTPEFTSATLLRGTDCLASYTDGAHTILDFDAADCKLWNTENTAKPDDLSDDAGLCITMVLVDGTNVLATLTSAASGGCLKFIYEFDPFAAIPAPPVVHTPPASGTISTTTPTALMARPVDALLTGLIGTIDGMSGEMEECLVWNAALRGFQLTNGQAGRTHADCLRVQVSHTQ</sequence>
<dbReference type="HOGENOM" id="CLU_703008_0_0_1"/>
<dbReference type="EnsemblProtists" id="PYU1_T007460">
    <property type="protein sequence ID" value="PYU1_T007460"/>
    <property type="gene ID" value="PYU1_G007444"/>
</dbReference>
<dbReference type="Pfam" id="PF01223">
    <property type="entry name" value="Endonuclease_NS"/>
    <property type="match status" value="1"/>
</dbReference>
<dbReference type="InterPro" id="IPR044925">
    <property type="entry name" value="His-Me_finger_sf"/>
</dbReference>
<dbReference type="GO" id="GO:0016787">
    <property type="term" value="F:hydrolase activity"/>
    <property type="evidence" value="ECO:0007669"/>
    <property type="project" value="InterPro"/>
</dbReference>
<feature type="domain" description="DNA/RNA non-specific endonuclease/pyrophosphatase/phosphodiesterase" evidence="1">
    <location>
        <begin position="41"/>
        <end position="115"/>
    </location>
</feature>
<dbReference type="GO" id="GO:0003676">
    <property type="term" value="F:nucleic acid binding"/>
    <property type="evidence" value="ECO:0007669"/>
    <property type="project" value="InterPro"/>
</dbReference>
<dbReference type="SUPFAM" id="SSF54060">
    <property type="entry name" value="His-Me finger endonucleases"/>
    <property type="match status" value="1"/>
</dbReference>
<dbReference type="InParanoid" id="K3WR66"/>
<organism evidence="2 3">
    <name type="scientific">Globisporangium ultimum (strain ATCC 200006 / CBS 805.95 / DAOM BR144)</name>
    <name type="common">Pythium ultimum</name>
    <dbReference type="NCBI Taxonomy" id="431595"/>
    <lineage>
        <taxon>Eukaryota</taxon>
        <taxon>Sar</taxon>
        <taxon>Stramenopiles</taxon>
        <taxon>Oomycota</taxon>
        <taxon>Peronosporomycetes</taxon>
        <taxon>Pythiales</taxon>
        <taxon>Pythiaceae</taxon>
        <taxon>Globisporangium</taxon>
    </lineage>
</organism>
<evidence type="ECO:0000313" key="3">
    <source>
        <dbReference type="Proteomes" id="UP000019132"/>
    </source>
</evidence>
<evidence type="ECO:0000259" key="1">
    <source>
        <dbReference type="Pfam" id="PF01223"/>
    </source>
</evidence>
<reference evidence="2" key="3">
    <citation type="submission" date="2015-02" db="UniProtKB">
        <authorList>
            <consortium name="EnsemblProtists"/>
        </authorList>
    </citation>
    <scope>IDENTIFICATION</scope>
    <source>
        <strain evidence="2">DAOM BR144</strain>
    </source>
</reference>
<accession>K3WR66</accession>
<proteinExistence type="predicted"/>
<dbReference type="AlphaFoldDB" id="K3WR66"/>
<keyword evidence="3" id="KW-1185">Reference proteome</keyword>
<dbReference type="InterPro" id="IPR001604">
    <property type="entry name" value="Endo_G_ENPP1-like_dom"/>
</dbReference>
<dbReference type="VEuPathDB" id="FungiDB:PYU1_G007444"/>
<protein>
    <recommendedName>
        <fullName evidence="1">DNA/RNA non-specific endonuclease/pyrophosphatase/phosphodiesterase domain-containing protein</fullName>
    </recommendedName>
</protein>